<dbReference type="Proteomes" id="UP001168338">
    <property type="component" value="Unassembled WGS sequence"/>
</dbReference>
<reference evidence="2" key="1">
    <citation type="submission" date="2019-05" db="EMBL/GenBank/DDBJ databases">
        <title>Methanoculleus sp. FWC-SCC1, a methanogenic archaeon isolated from deep marine cold seep.</title>
        <authorList>
            <person name="Chen Y.-W."/>
            <person name="Chen S.-C."/>
            <person name="Teng N.-H."/>
            <person name="Lai M.-C."/>
        </authorList>
    </citation>
    <scope>NUCLEOTIDE SEQUENCE</scope>
    <source>
        <strain evidence="2">FWC-SCC1</strain>
    </source>
</reference>
<sequence length="64" mass="6563">MRTSSIGTVAITTSLLGIAFLIHFSTVPYYFTGSPPTGFSTGTIGLVICTLAVLLAGVAAVQKE</sequence>
<keyword evidence="1" id="KW-0812">Transmembrane</keyword>
<protein>
    <submittedName>
        <fullName evidence="2">Uncharacterized protein</fullName>
    </submittedName>
</protein>
<keyword evidence="3" id="KW-1185">Reference proteome</keyword>
<organism evidence="2 3">
    <name type="scientific">Methanoculleus frigidifontis</name>
    <dbReference type="NCBI Taxonomy" id="2584085"/>
    <lineage>
        <taxon>Archaea</taxon>
        <taxon>Methanobacteriati</taxon>
        <taxon>Methanobacteriota</taxon>
        <taxon>Stenosarchaea group</taxon>
        <taxon>Methanomicrobia</taxon>
        <taxon>Methanomicrobiales</taxon>
        <taxon>Methanomicrobiaceae</taxon>
        <taxon>Methanoculleus</taxon>
    </lineage>
</organism>
<proteinExistence type="predicted"/>
<feature type="transmembrane region" description="Helical" evidence="1">
    <location>
        <begin position="43"/>
        <end position="61"/>
    </location>
</feature>
<name>A0ABT8M9E5_9EURY</name>
<evidence type="ECO:0000313" key="2">
    <source>
        <dbReference type="EMBL" id="MDN7024561.1"/>
    </source>
</evidence>
<feature type="transmembrane region" description="Helical" evidence="1">
    <location>
        <begin position="7"/>
        <end position="31"/>
    </location>
</feature>
<dbReference type="EMBL" id="VCYH01000004">
    <property type="protein sequence ID" value="MDN7024561.1"/>
    <property type="molecule type" value="Genomic_DNA"/>
</dbReference>
<gene>
    <name evidence="2" type="ORF">FGU65_06620</name>
</gene>
<dbReference type="RefSeq" id="WP_301663679.1">
    <property type="nucleotide sequence ID" value="NZ_VCYH01000004.1"/>
</dbReference>
<evidence type="ECO:0000313" key="3">
    <source>
        <dbReference type="Proteomes" id="UP001168338"/>
    </source>
</evidence>
<accession>A0ABT8M9E5</accession>
<evidence type="ECO:0000256" key="1">
    <source>
        <dbReference type="SAM" id="Phobius"/>
    </source>
</evidence>
<keyword evidence="1" id="KW-1133">Transmembrane helix</keyword>
<keyword evidence="1" id="KW-0472">Membrane</keyword>
<comment type="caution">
    <text evidence="2">The sequence shown here is derived from an EMBL/GenBank/DDBJ whole genome shotgun (WGS) entry which is preliminary data.</text>
</comment>